<dbReference type="PANTHER" id="PTHR37814:SF1">
    <property type="entry name" value="MEMBRANE PROTEIN"/>
    <property type="match status" value="1"/>
</dbReference>
<reference evidence="3 4" key="1">
    <citation type="submission" date="2017-06" db="EMBL/GenBank/DDBJ databases">
        <authorList>
            <consortium name="Pathogen Informatics"/>
        </authorList>
    </citation>
    <scope>NUCLEOTIDE SEQUENCE [LARGE SCALE GENOMIC DNA]</scope>
    <source>
        <strain evidence="3 4">NCTC13015</strain>
    </source>
</reference>
<feature type="compositionally biased region" description="Polar residues" evidence="1">
    <location>
        <begin position="491"/>
        <end position="500"/>
    </location>
</feature>
<dbReference type="Gene3D" id="1.20.1740.10">
    <property type="entry name" value="Amino acid/polyamine transporter I"/>
    <property type="match status" value="1"/>
</dbReference>
<feature type="transmembrane region" description="Helical" evidence="2">
    <location>
        <begin position="323"/>
        <end position="344"/>
    </location>
</feature>
<feature type="transmembrane region" description="Helical" evidence="2">
    <location>
        <begin position="184"/>
        <end position="206"/>
    </location>
</feature>
<dbReference type="Proteomes" id="UP000215374">
    <property type="component" value="Chromosome 1"/>
</dbReference>
<keyword evidence="2" id="KW-0812">Transmembrane</keyword>
<feature type="transmembrane region" description="Helical" evidence="2">
    <location>
        <begin position="218"/>
        <end position="242"/>
    </location>
</feature>
<feature type="transmembrane region" description="Helical" evidence="2">
    <location>
        <begin position="139"/>
        <end position="161"/>
    </location>
</feature>
<gene>
    <name evidence="3" type="ORF">SAMEA4535761_00231</name>
</gene>
<feature type="compositionally biased region" description="Basic and acidic residues" evidence="1">
    <location>
        <begin position="434"/>
        <end position="451"/>
    </location>
</feature>
<evidence type="ECO:0000313" key="4">
    <source>
        <dbReference type="Proteomes" id="UP000215374"/>
    </source>
</evidence>
<accession>A0A239Y838</accession>
<feature type="compositionally biased region" description="Acidic residues" evidence="1">
    <location>
        <begin position="452"/>
        <end position="467"/>
    </location>
</feature>
<feature type="transmembrane region" description="Helical" evidence="2">
    <location>
        <begin position="79"/>
        <end position="101"/>
    </location>
</feature>
<sequence>MLRHAIGISLAFIGVLVGAGFASGQETMQYFTAFGTQGIWGAALSSALMLIAGVSILQLGSYYQAKEHMEVLGNVSSKIMSWILDIATITTLFSIGFVMFAGAGSNLNQQFGLPVWIGATLMLVLVLVVGMMDVDKVTAAVGAITPLLLFFVIFGCIYTLVNTDLDWAQFNIQAQEVSTNLPNWWISSLNYTGLNAICVASMALVIGGNQLDTRAAGLGGFLGGMGYLVMLALLSCGLLAAVGDIAGDDMPMLTLITNINPTLGLIMSLIIFGMIFATALGMFFALGKRLARGHESRFRPIFITACLVGFVLSFVGFKQLVSVVYPILGYMGILLIFVLAVAWLRGSQKLRREGNRRRRARDLMRLKLDPRERFSKNDQRELDYIIDASVVDSDELETSLEEEIGQELVDDDEVEYDPEDRDGDVVYVSYTDPQSKEDYAKSPDEPWKDNPTEEDFAEQWADEEDDREVSTSFGERETEDAEDEDPDAESSGGSTIVTKS</sequence>
<feature type="compositionally biased region" description="Acidic residues" evidence="1">
    <location>
        <begin position="477"/>
        <end position="488"/>
    </location>
</feature>
<feature type="transmembrane region" description="Helical" evidence="2">
    <location>
        <begin position="40"/>
        <end position="59"/>
    </location>
</feature>
<evidence type="ECO:0000313" key="3">
    <source>
        <dbReference type="EMBL" id="SNV54882.1"/>
    </source>
</evidence>
<keyword evidence="2" id="KW-0472">Membrane</keyword>
<keyword evidence="2" id="KW-1133">Transmembrane helix</keyword>
<dbReference type="PANTHER" id="PTHR37814">
    <property type="entry name" value="CONSERVED MEMBRANE PROTEIN"/>
    <property type="match status" value="1"/>
</dbReference>
<dbReference type="EMBL" id="LT906467">
    <property type="protein sequence ID" value="SNV54882.1"/>
    <property type="molecule type" value="Genomic_DNA"/>
</dbReference>
<organism evidence="3 4">
    <name type="scientific">Corynebacterium imitans</name>
    <dbReference type="NCBI Taxonomy" id="156978"/>
    <lineage>
        <taxon>Bacteria</taxon>
        <taxon>Bacillati</taxon>
        <taxon>Actinomycetota</taxon>
        <taxon>Actinomycetes</taxon>
        <taxon>Mycobacteriales</taxon>
        <taxon>Corynebacteriaceae</taxon>
        <taxon>Corynebacterium</taxon>
    </lineage>
</organism>
<evidence type="ECO:0000256" key="1">
    <source>
        <dbReference type="SAM" id="MobiDB-lite"/>
    </source>
</evidence>
<dbReference type="RefSeq" id="WP_197697010.1">
    <property type="nucleotide sequence ID" value="NZ_CP009211.1"/>
</dbReference>
<name>A0A239Y838_9CORY</name>
<feature type="region of interest" description="Disordered" evidence="1">
    <location>
        <begin position="415"/>
        <end position="500"/>
    </location>
</feature>
<dbReference type="InterPro" id="IPR038728">
    <property type="entry name" value="YkvI-like"/>
</dbReference>
<protein>
    <submittedName>
        <fullName evidence="3">Hypothetical membrane protein</fullName>
    </submittedName>
</protein>
<dbReference type="AlphaFoldDB" id="A0A239Y838"/>
<feature type="transmembrane region" description="Helical" evidence="2">
    <location>
        <begin position="298"/>
        <end position="317"/>
    </location>
</feature>
<feature type="transmembrane region" description="Helical" evidence="2">
    <location>
        <begin position="113"/>
        <end position="132"/>
    </location>
</feature>
<proteinExistence type="predicted"/>
<feature type="transmembrane region" description="Helical" evidence="2">
    <location>
        <begin position="262"/>
        <end position="286"/>
    </location>
</feature>
<evidence type="ECO:0000256" key="2">
    <source>
        <dbReference type="SAM" id="Phobius"/>
    </source>
</evidence>